<dbReference type="InterPro" id="IPR051598">
    <property type="entry name" value="TSUP/Inactive_protease-like"/>
</dbReference>
<dbReference type="Proteomes" id="UP000295416">
    <property type="component" value="Unassembled WGS sequence"/>
</dbReference>
<dbReference type="AlphaFoldDB" id="A0A4R2NG50"/>
<feature type="transmembrane region" description="Helical" evidence="6">
    <location>
        <begin position="205"/>
        <end position="225"/>
    </location>
</feature>
<evidence type="ECO:0000256" key="5">
    <source>
        <dbReference type="ARBA" id="ARBA00023136"/>
    </source>
</evidence>
<feature type="transmembrane region" description="Helical" evidence="6">
    <location>
        <begin position="182"/>
        <end position="199"/>
    </location>
</feature>
<accession>A0A4R2NG50</accession>
<gene>
    <name evidence="7" type="ORF">EV207_1526</name>
</gene>
<comment type="similarity">
    <text evidence="2 6">Belongs to the 4-toluene sulfonate uptake permease (TSUP) (TC 2.A.102) family.</text>
</comment>
<reference evidence="7 8" key="1">
    <citation type="submission" date="2019-03" db="EMBL/GenBank/DDBJ databases">
        <title>Genomic Encyclopedia of Type Strains, Phase IV (KMG-IV): sequencing the most valuable type-strain genomes for metagenomic binning, comparative biology and taxonomic classification.</title>
        <authorList>
            <person name="Goeker M."/>
        </authorList>
    </citation>
    <scope>NUCLEOTIDE SEQUENCE [LARGE SCALE GENOMIC DNA]</scope>
    <source>
        <strain evidence="7 8">DSM 19377</strain>
    </source>
</reference>
<dbReference type="PANTHER" id="PTHR43701">
    <property type="entry name" value="MEMBRANE TRANSPORTER PROTEIN MJ0441-RELATED"/>
    <property type="match status" value="1"/>
</dbReference>
<name>A0A4R2NG50_9BACL</name>
<dbReference type="PANTHER" id="PTHR43701:SF12">
    <property type="entry name" value="MEMBRANE TRANSPORTER PROTEIN YTNM-RELATED"/>
    <property type="match status" value="1"/>
</dbReference>
<keyword evidence="6" id="KW-1003">Cell membrane</keyword>
<proteinExistence type="inferred from homology"/>
<dbReference type="GO" id="GO:0005886">
    <property type="term" value="C:plasma membrane"/>
    <property type="evidence" value="ECO:0007669"/>
    <property type="project" value="UniProtKB-SubCell"/>
</dbReference>
<keyword evidence="5 6" id="KW-0472">Membrane</keyword>
<feature type="transmembrane region" description="Helical" evidence="6">
    <location>
        <begin position="101"/>
        <end position="120"/>
    </location>
</feature>
<keyword evidence="4 6" id="KW-1133">Transmembrane helix</keyword>
<feature type="transmembrane region" description="Helical" evidence="6">
    <location>
        <begin position="259"/>
        <end position="280"/>
    </location>
</feature>
<feature type="transmembrane region" description="Helical" evidence="6">
    <location>
        <begin position="38"/>
        <end position="60"/>
    </location>
</feature>
<feature type="transmembrane region" description="Helical" evidence="6">
    <location>
        <begin position="232"/>
        <end position="253"/>
    </location>
</feature>
<keyword evidence="8" id="KW-1185">Reference proteome</keyword>
<keyword evidence="3 6" id="KW-0812">Transmembrane</keyword>
<comment type="subcellular location">
    <subcellularLocation>
        <location evidence="6">Cell membrane</location>
        <topology evidence="6">Multi-pass membrane protein</topology>
    </subcellularLocation>
    <subcellularLocation>
        <location evidence="1">Membrane</location>
        <topology evidence="1">Multi-pass membrane protein</topology>
    </subcellularLocation>
</comment>
<evidence type="ECO:0000313" key="7">
    <source>
        <dbReference type="EMBL" id="TCP20333.1"/>
    </source>
</evidence>
<evidence type="ECO:0000256" key="2">
    <source>
        <dbReference type="ARBA" id="ARBA00009142"/>
    </source>
</evidence>
<evidence type="ECO:0000256" key="6">
    <source>
        <dbReference type="RuleBase" id="RU363041"/>
    </source>
</evidence>
<evidence type="ECO:0000256" key="3">
    <source>
        <dbReference type="ARBA" id="ARBA00022692"/>
    </source>
</evidence>
<evidence type="ECO:0000256" key="1">
    <source>
        <dbReference type="ARBA" id="ARBA00004141"/>
    </source>
</evidence>
<dbReference type="OrthoDB" id="45564at2"/>
<dbReference type="RefSeq" id="WP_132748027.1">
    <property type="nucleotide sequence ID" value="NZ_SLXK01000052.1"/>
</dbReference>
<feature type="transmembrane region" description="Helical" evidence="6">
    <location>
        <begin position="72"/>
        <end position="95"/>
    </location>
</feature>
<dbReference type="Pfam" id="PF01925">
    <property type="entry name" value="TauE"/>
    <property type="match status" value="1"/>
</dbReference>
<evidence type="ECO:0000313" key="8">
    <source>
        <dbReference type="Proteomes" id="UP000295416"/>
    </source>
</evidence>
<evidence type="ECO:0000256" key="4">
    <source>
        <dbReference type="ARBA" id="ARBA00022989"/>
    </source>
</evidence>
<dbReference type="EMBL" id="SLXK01000052">
    <property type="protein sequence ID" value="TCP20333.1"/>
    <property type="molecule type" value="Genomic_DNA"/>
</dbReference>
<dbReference type="InterPro" id="IPR002781">
    <property type="entry name" value="TM_pro_TauE-like"/>
</dbReference>
<organism evidence="7 8">
    <name type="scientific">Scopulibacillus darangshiensis</name>
    <dbReference type="NCBI Taxonomy" id="442528"/>
    <lineage>
        <taxon>Bacteria</taxon>
        <taxon>Bacillati</taxon>
        <taxon>Bacillota</taxon>
        <taxon>Bacilli</taxon>
        <taxon>Bacillales</taxon>
        <taxon>Sporolactobacillaceae</taxon>
        <taxon>Scopulibacillus</taxon>
    </lineage>
</organism>
<protein>
    <recommendedName>
        <fullName evidence="6">Probable membrane transporter protein</fullName>
    </recommendedName>
</protein>
<sequence length="290" mass="31137">MKHLIMFLLIGFAAQLIDGALGMAYGSTSTSLLLTYGVAPAMASASVHLAEIVTTGVSGLSHIKLGNVDRHLILKLSVPGVVGAFFGACFLSWLPGHIVKPYISIFLLCLGVYIVFRFLFQKKEKKKRQIKALSKGQMTILGLFAGFADSTGGGGWGPVATPVLLTKGIPARKVIGSVDTSECAVALASTIGFFLAMGWEQIHWGWVFTLMIGGILAAPLAAWLVKVLPSSFLGVSVGGLIILTNIRLLFQTWPIPRNWILMIYSLIVIGWGIAIFMTSLKVKKGPFMTL</sequence>
<comment type="caution">
    <text evidence="7">The sequence shown here is derived from an EMBL/GenBank/DDBJ whole genome shotgun (WGS) entry which is preliminary data.</text>
</comment>